<keyword evidence="8" id="KW-0496">Mitochondrion</keyword>
<keyword evidence="9 10" id="KW-0472">Membrane</keyword>
<evidence type="ECO:0000256" key="4">
    <source>
        <dbReference type="ARBA" id="ARBA00022692"/>
    </source>
</evidence>
<dbReference type="AlphaFoldDB" id="A0AAV2KDC4"/>
<name>A0AAV2KDC4_KNICA</name>
<evidence type="ECO:0000256" key="8">
    <source>
        <dbReference type="ARBA" id="ARBA00023128"/>
    </source>
</evidence>
<keyword evidence="5" id="KW-0677">Repeat</keyword>
<evidence type="ECO:0000256" key="7">
    <source>
        <dbReference type="ARBA" id="ARBA00022989"/>
    </source>
</evidence>
<feature type="repeat" description="Solcar" evidence="10">
    <location>
        <begin position="124"/>
        <end position="214"/>
    </location>
</feature>
<dbReference type="Pfam" id="PF00153">
    <property type="entry name" value="Mito_carr"/>
    <property type="match status" value="3"/>
</dbReference>
<evidence type="ECO:0000256" key="5">
    <source>
        <dbReference type="ARBA" id="ARBA00022737"/>
    </source>
</evidence>
<dbReference type="EMBL" id="OZ035839">
    <property type="protein sequence ID" value="CAL1585915.1"/>
    <property type="molecule type" value="Genomic_DNA"/>
</dbReference>
<evidence type="ECO:0000256" key="10">
    <source>
        <dbReference type="PROSITE-ProRule" id="PRU00282"/>
    </source>
</evidence>
<keyword evidence="7" id="KW-1133">Transmembrane helix</keyword>
<evidence type="ECO:0000256" key="6">
    <source>
        <dbReference type="ARBA" id="ARBA00022792"/>
    </source>
</evidence>
<dbReference type="InterPro" id="IPR050567">
    <property type="entry name" value="Mitochondrial_Carrier"/>
</dbReference>
<protein>
    <submittedName>
        <fullName evidence="12">Uncharacterized protein</fullName>
    </submittedName>
</protein>
<evidence type="ECO:0000256" key="11">
    <source>
        <dbReference type="RuleBase" id="RU000488"/>
    </source>
</evidence>
<accession>A0AAV2KDC4</accession>
<evidence type="ECO:0000256" key="3">
    <source>
        <dbReference type="ARBA" id="ARBA00022448"/>
    </source>
</evidence>
<evidence type="ECO:0000256" key="2">
    <source>
        <dbReference type="ARBA" id="ARBA00006375"/>
    </source>
</evidence>
<dbReference type="Gene3D" id="1.50.40.10">
    <property type="entry name" value="Mitochondrial carrier domain"/>
    <property type="match status" value="1"/>
</dbReference>
<dbReference type="InterPro" id="IPR018108">
    <property type="entry name" value="MCP_transmembrane"/>
</dbReference>
<proteinExistence type="inferred from homology"/>
<dbReference type="Proteomes" id="UP001497482">
    <property type="component" value="Chromosome 17"/>
</dbReference>
<keyword evidence="4 10" id="KW-0812">Transmembrane</keyword>
<comment type="similarity">
    <text evidence="2 11">Belongs to the mitochondrial carrier (TC 2.A.29) family.</text>
</comment>
<keyword evidence="6" id="KW-0999">Mitochondrion inner membrane</keyword>
<dbReference type="PRINTS" id="PR00926">
    <property type="entry name" value="MITOCARRIER"/>
</dbReference>
<dbReference type="InterPro" id="IPR002067">
    <property type="entry name" value="MCP"/>
</dbReference>
<dbReference type="PROSITE" id="PS50920">
    <property type="entry name" value="SOLCAR"/>
    <property type="match status" value="3"/>
</dbReference>
<feature type="repeat" description="Solcar" evidence="10">
    <location>
        <begin position="29"/>
        <end position="112"/>
    </location>
</feature>
<feature type="repeat" description="Solcar" evidence="10">
    <location>
        <begin position="223"/>
        <end position="311"/>
    </location>
</feature>
<dbReference type="FunFam" id="1.50.40.10:FF:000049">
    <property type="entry name" value="Solute carrier family 25 member 45"/>
    <property type="match status" value="1"/>
</dbReference>
<keyword evidence="13" id="KW-1185">Reference proteome</keyword>
<evidence type="ECO:0000256" key="1">
    <source>
        <dbReference type="ARBA" id="ARBA00004448"/>
    </source>
</evidence>
<evidence type="ECO:0000313" key="13">
    <source>
        <dbReference type="Proteomes" id="UP001497482"/>
    </source>
</evidence>
<keyword evidence="3 11" id="KW-0813">Transport</keyword>
<comment type="subcellular location">
    <subcellularLocation>
        <location evidence="1">Mitochondrion inner membrane</location>
        <topology evidence="1">Multi-pass membrane protein</topology>
    </subcellularLocation>
</comment>
<evidence type="ECO:0000313" key="12">
    <source>
        <dbReference type="EMBL" id="CAL1585915.1"/>
    </source>
</evidence>
<dbReference type="GO" id="GO:0005743">
    <property type="term" value="C:mitochondrial inner membrane"/>
    <property type="evidence" value="ECO:0007669"/>
    <property type="project" value="UniProtKB-SubCell"/>
</dbReference>
<sequence length="327" mass="35595">MAAKAEARTRLCGPCFSRQSDTDTSAPTIMHIIDFVSGSMAGACGVAVGYPLDTIKVRIQTQKQFTGIWQCAKTTFLKEGVSGFYKGLALPIATIAMTSSVTFGVYRNCLQCLSQLKGGANSRVDVWLAGMAGGIAQTSVMSPGDLVKVRLQCQTEAKRGGPVKPKYSGPIHCLLSIVKEEGVRGLYRGALPLMLRDGPSYATYFTMYASICEALRDQDQGRPDWGVVMLAGGVAGSSAWAVGTPMDVIKARMQMDGARDIKRYSGLLHCIQDTVRTEGPRVFFRSLGINCLRAFPSNMVVFMTYELLTDFLRVRTQSEDMPYVVMD</sequence>
<dbReference type="GO" id="GO:0022857">
    <property type="term" value="F:transmembrane transporter activity"/>
    <property type="evidence" value="ECO:0007669"/>
    <property type="project" value="TreeGrafter"/>
</dbReference>
<evidence type="ECO:0000256" key="9">
    <source>
        <dbReference type="ARBA" id="ARBA00023136"/>
    </source>
</evidence>
<gene>
    <name evidence="12" type="ORF">KC01_LOCUS16081</name>
</gene>
<dbReference type="InterPro" id="IPR023395">
    <property type="entry name" value="MCP_dom_sf"/>
</dbReference>
<organism evidence="12 13">
    <name type="scientific">Knipowitschia caucasica</name>
    <name type="common">Caucasian dwarf goby</name>
    <name type="synonym">Pomatoschistus caucasicus</name>
    <dbReference type="NCBI Taxonomy" id="637954"/>
    <lineage>
        <taxon>Eukaryota</taxon>
        <taxon>Metazoa</taxon>
        <taxon>Chordata</taxon>
        <taxon>Craniata</taxon>
        <taxon>Vertebrata</taxon>
        <taxon>Euteleostomi</taxon>
        <taxon>Actinopterygii</taxon>
        <taxon>Neopterygii</taxon>
        <taxon>Teleostei</taxon>
        <taxon>Neoteleostei</taxon>
        <taxon>Acanthomorphata</taxon>
        <taxon>Gobiaria</taxon>
        <taxon>Gobiiformes</taxon>
        <taxon>Gobioidei</taxon>
        <taxon>Gobiidae</taxon>
        <taxon>Gobiinae</taxon>
        <taxon>Knipowitschia</taxon>
    </lineage>
</organism>
<dbReference type="PANTHER" id="PTHR45624:SF3">
    <property type="entry name" value="SOLUTE CARRIER FAMILY 25 MEMBER 47"/>
    <property type="match status" value="1"/>
</dbReference>
<dbReference type="SUPFAM" id="SSF103506">
    <property type="entry name" value="Mitochondrial carrier"/>
    <property type="match status" value="1"/>
</dbReference>
<reference evidence="12 13" key="1">
    <citation type="submission" date="2024-04" db="EMBL/GenBank/DDBJ databases">
        <authorList>
            <person name="Waldvogel A.-M."/>
            <person name="Schoenle A."/>
        </authorList>
    </citation>
    <scope>NUCLEOTIDE SEQUENCE [LARGE SCALE GENOMIC DNA]</scope>
</reference>
<dbReference type="PANTHER" id="PTHR45624">
    <property type="entry name" value="MITOCHONDRIAL BASIC AMINO ACIDS TRANSPORTER-RELATED"/>
    <property type="match status" value="1"/>
</dbReference>